<evidence type="ECO:0000256" key="1">
    <source>
        <dbReference type="SAM" id="MobiDB-lite"/>
    </source>
</evidence>
<comment type="caution">
    <text evidence="2">The sequence shown here is derived from an EMBL/GenBank/DDBJ whole genome shotgun (WGS) entry which is preliminary data.</text>
</comment>
<keyword evidence="3" id="KW-1185">Reference proteome</keyword>
<evidence type="ECO:0000313" key="2">
    <source>
        <dbReference type="EMBL" id="MEF3113499.1"/>
    </source>
</evidence>
<feature type="region of interest" description="Disordered" evidence="1">
    <location>
        <begin position="1"/>
        <end position="81"/>
    </location>
</feature>
<sequence>MDANAAESGRAEAPSQFLGRETECRWTASENQRAEGEPSSKSWTMNRPPGLSTRRARGEQPVAREQVQRAPRGRQVPQVLHPTGQFEELTDSRHPYGDVLLSPAIGISTAVPPVVGLELVEDLGACLQRLRGAVPAEVEFRVQLWVLLADHVKTDAHAGSIQVCAVT</sequence>
<evidence type="ECO:0000313" key="3">
    <source>
        <dbReference type="Proteomes" id="UP001348265"/>
    </source>
</evidence>
<name>A0ABU7WR37_9ACTN</name>
<dbReference type="EMBL" id="JAVFKM010000004">
    <property type="protein sequence ID" value="MEF3113499.1"/>
    <property type="molecule type" value="Genomic_DNA"/>
</dbReference>
<dbReference type="RefSeq" id="WP_331786126.1">
    <property type="nucleotide sequence ID" value="NZ_JAVFKM010000004.1"/>
</dbReference>
<gene>
    <name evidence="2" type="ORF">RB636_09850</name>
</gene>
<accession>A0ABU7WR37</accession>
<reference evidence="2 3" key="1">
    <citation type="submission" date="2023-08" db="EMBL/GenBank/DDBJ databases">
        <authorList>
            <person name="Sharma P."/>
            <person name="Verma V."/>
            <person name="Mohan M.K."/>
            <person name="Dubey A.K."/>
        </authorList>
    </citation>
    <scope>NUCLEOTIDE SEQUENCE [LARGE SCALE GENOMIC DNA]</scope>
    <source>
        <strain evidence="2 3">ADP4</strain>
    </source>
</reference>
<protein>
    <submittedName>
        <fullName evidence="2">Uncharacterized protein</fullName>
    </submittedName>
</protein>
<proteinExistence type="predicted"/>
<organism evidence="2 3">
    <name type="scientific">Streptomyces chrestomyceticus</name>
    <dbReference type="NCBI Taxonomy" id="68185"/>
    <lineage>
        <taxon>Bacteria</taxon>
        <taxon>Bacillati</taxon>
        <taxon>Actinomycetota</taxon>
        <taxon>Actinomycetes</taxon>
        <taxon>Kitasatosporales</taxon>
        <taxon>Streptomycetaceae</taxon>
        <taxon>Streptomyces</taxon>
    </lineage>
</organism>
<dbReference type="Proteomes" id="UP001348265">
    <property type="component" value="Unassembled WGS sequence"/>
</dbReference>